<gene>
    <name evidence="3" type="ORF">ALC56_09517</name>
</gene>
<dbReference type="InterPro" id="IPR012337">
    <property type="entry name" value="RNaseH-like_sf"/>
</dbReference>
<accession>A0A151JUK0</accession>
<dbReference type="SUPFAM" id="SSF53098">
    <property type="entry name" value="Ribonuclease H-like"/>
    <property type="match status" value="2"/>
</dbReference>
<name>A0A151JUK0_9HYME</name>
<feature type="compositionally biased region" description="Basic residues" evidence="1">
    <location>
        <begin position="1"/>
        <end position="14"/>
    </location>
</feature>
<sequence>MKHGSITSHPRRKNSQNNGLHRVKKHRALKTEDRIEEEDVQPITSTPHAKIVPMIESLENVFETMEDSLATKIQNQLQTSEGREALRASLGPLDQKYVEAVLRVLEIRPVIMPTAYASRTLTNNEVKYETYEKEALASNSSETTAEAFVDRLICALGAFKAILTDQGKNFINDLMKKVVKIFRIRKFHTIAFYPQSNRSLERSHHALGEYLKQYANSQKHWDRWISLGMFNYNTNIHETTKHTPYELIFGKIAGIPSNESLAPNDKTNARENVIEAKEKLKKHYDKKINPPTFKLGDQAFLLKGPKSGKFGDQYLQLILLIVYNQLNARIEKYVFTSDDDSKPFPKWLLILINDHGTQFTADIFANFCKEMHISHILSAVNHPQSNGQAERMVDSVVKRATAKNPSNWRKELQDFLYSYRYTPCSATSNGRSSAELMFGRRITSPFTKLLLKLPVPPSTFPNNLTQKQLEMQQQFEHHHGARHITLNLGDRVLVALKDKREQGYIKNILSNTRYLILLDSGRSVERHINHIWIGGSAPANPDSLTSDDWTHYEPEPVQNPAEPRPGIPALPQGNLYPGPAPSETPARPFRHRVQPRRLVLDPKAKSYTQL</sequence>
<reference evidence="3 4" key="1">
    <citation type="submission" date="2016-03" db="EMBL/GenBank/DDBJ databases">
        <title>Trachymyrmex septentrionalis WGS genome.</title>
        <authorList>
            <person name="Nygaard S."/>
            <person name="Hu H."/>
            <person name="Boomsma J."/>
            <person name="Zhang G."/>
        </authorList>
    </citation>
    <scope>NUCLEOTIDE SEQUENCE [LARGE SCALE GENOMIC DNA]</scope>
    <source>
        <strain evidence="3">Tsep2-gDNA-1</strain>
        <tissue evidence="3">Whole body</tissue>
    </source>
</reference>
<evidence type="ECO:0000259" key="2">
    <source>
        <dbReference type="PROSITE" id="PS50994"/>
    </source>
</evidence>
<dbReference type="InterPro" id="IPR050951">
    <property type="entry name" value="Retrovirus_Pol_polyprotein"/>
</dbReference>
<dbReference type="InterPro" id="IPR001584">
    <property type="entry name" value="Integrase_cat-core"/>
</dbReference>
<dbReference type="InterPro" id="IPR036397">
    <property type="entry name" value="RNaseH_sf"/>
</dbReference>
<proteinExistence type="predicted"/>
<keyword evidence="4" id="KW-1185">Reference proteome</keyword>
<feature type="region of interest" description="Disordered" evidence="1">
    <location>
        <begin position="543"/>
        <end position="610"/>
    </location>
</feature>
<dbReference type="STRING" id="34720.A0A151JUK0"/>
<dbReference type="PANTHER" id="PTHR37984:SF5">
    <property type="entry name" value="PROTEIN NYNRIN-LIKE"/>
    <property type="match status" value="1"/>
</dbReference>
<dbReference type="PANTHER" id="PTHR37984">
    <property type="entry name" value="PROTEIN CBG26694"/>
    <property type="match status" value="1"/>
</dbReference>
<feature type="region of interest" description="Disordered" evidence="1">
    <location>
        <begin position="1"/>
        <end position="42"/>
    </location>
</feature>
<dbReference type="Proteomes" id="UP000078541">
    <property type="component" value="Unassembled WGS sequence"/>
</dbReference>
<dbReference type="AlphaFoldDB" id="A0A151JUK0"/>
<dbReference type="GO" id="GO:0003676">
    <property type="term" value="F:nucleic acid binding"/>
    <property type="evidence" value="ECO:0007669"/>
    <property type="project" value="InterPro"/>
</dbReference>
<protein>
    <submittedName>
        <fullName evidence="3">Uncharacterized protein K02A2.6</fullName>
    </submittedName>
</protein>
<feature type="domain" description="Integrase catalytic" evidence="2">
    <location>
        <begin position="350"/>
        <end position="441"/>
    </location>
</feature>
<feature type="domain" description="Integrase catalytic" evidence="2">
    <location>
        <begin position="88"/>
        <end position="252"/>
    </location>
</feature>
<dbReference type="PROSITE" id="PS50994">
    <property type="entry name" value="INTEGRASE"/>
    <property type="match status" value="2"/>
</dbReference>
<dbReference type="Gene3D" id="3.30.420.10">
    <property type="entry name" value="Ribonuclease H-like superfamily/Ribonuclease H"/>
    <property type="match status" value="2"/>
</dbReference>
<evidence type="ECO:0000313" key="4">
    <source>
        <dbReference type="Proteomes" id="UP000078541"/>
    </source>
</evidence>
<evidence type="ECO:0000313" key="3">
    <source>
        <dbReference type="EMBL" id="KYN36142.1"/>
    </source>
</evidence>
<evidence type="ECO:0000256" key="1">
    <source>
        <dbReference type="SAM" id="MobiDB-lite"/>
    </source>
</evidence>
<dbReference type="FunFam" id="3.30.420.10:FF:000032">
    <property type="entry name" value="Retrovirus-related Pol polyprotein from transposon 297-like Protein"/>
    <property type="match status" value="1"/>
</dbReference>
<dbReference type="GO" id="GO:0015074">
    <property type="term" value="P:DNA integration"/>
    <property type="evidence" value="ECO:0007669"/>
    <property type="project" value="InterPro"/>
</dbReference>
<dbReference type="EMBL" id="KQ981754">
    <property type="protein sequence ID" value="KYN36142.1"/>
    <property type="molecule type" value="Genomic_DNA"/>
</dbReference>
<organism evidence="3 4">
    <name type="scientific">Trachymyrmex septentrionalis</name>
    <dbReference type="NCBI Taxonomy" id="34720"/>
    <lineage>
        <taxon>Eukaryota</taxon>
        <taxon>Metazoa</taxon>
        <taxon>Ecdysozoa</taxon>
        <taxon>Arthropoda</taxon>
        <taxon>Hexapoda</taxon>
        <taxon>Insecta</taxon>
        <taxon>Pterygota</taxon>
        <taxon>Neoptera</taxon>
        <taxon>Endopterygota</taxon>
        <taxon>Hymenoptera</taxon>
        <taxon>Apocrita</taxon>
        <taxon>Aculeata</taxon>
        <taxon>Formicoidea</taxon>
        <taxon>Formicidae</taxon>
        <taxon>Myrmicinae</taxon>
        <taxon>Trachymyrmex</taxon>
    </lineage>
</organism>